<dbReference type="SUPFAM" id="SSF53335">
    <property type="entry name" value="S-adenosyl-L-methionine-dependent methyltransferases"/>
    <property type="match status" value="1"/>
</dbReference>
<evidence type="ECO:0000313" key="8">
    <source>
        <dbReference type="Proteomes" id="UP000037751"/>
    </source>
</evidence>
<dbReference type="Pfam" id="PF13847">
    <property type="entry name" value="Methyltransf_31"/>
    <property type="match status" value="1"/>
</dbReference>
<feature type="domain" description="Methyltransferase" evidence="6">
    <location>
        <begin position="68"/>
        <end position="218"/>
    </location>
</feature>
<dbReference type="AlphaFoldDB" id="A0A0M8MJT0"/>
<dbReference type="EMBL" id="LGAV01000008">
    <property type="protein sequence ID" value="KOS12978.1"/>
    <property type="molecule type" value="Genomic_DNA"/>
</dbReference>
<evidence type="ECO:0000256" key="4">
    <source>
        <dbReference type="ARBA" id="ARBA00022691"/>
    </source>
</evidence>
<reference evidence="7 8" key="1">
    <citation type="submission" date="2015-07" db="EMBL/GenBank/DDBJ databases">
        <title>Draft Genome Sequence of Malassezia furfur CBS1878 and Malassezia pachydermatis CBS1879.</title>
        <authorList>
            <person name="Triana S."/>
            <person name="Ohm R."/>
            <person name="Gonzalez A."/>
            <person name="DeCock H."/>
            <person name="Restrepo S."/>
            <person name="Celis A."/>
        </authorList>
    </citation>
    <scope>NUCLEOTIDE SEQUENCE [LARGE SCALE GENOMIC DNA]</scope>
    <source>
        <strain evidence="7 8">CBS 1879</strain>
    </source>
</reference>
<dbReference type="RefSeq" id="XP_017990610.1">
    <property type="nucleotide sequence ID" value="XM_018135122.1"/>
</dbReference>
<dbReference type="EC" id="2.1.1.-" evidence="5"/>
<dbReference type="OrthoDB" id="10069295at2759"/>
<evidence type="ECO:0000259" key="6">
    <source>
        <dbReference type="Pfam" id="PF13847"/>
    </source>
</evidence>
<organism evidence="7 8">
    <name type="scientific">Malassezia pachydermatis</name>
    <dbReference type="NCBI Taxonomy" id="77020"/>
    <lineage>
        <taxon>Eukaryota</taxon>
        <taxon>Fungi</taxon>
        <taxon>Dikarya</taxon>
        <taxon>Basidiomycota</taxon>
        <taxon>Ustilaginomycotina</taxon>
        <taxon>Malasseziomycetes</taxon>
        <taxon>Malasseziales</taxon>
        <taxon>Malasseziaceae</taxon>
        <taxon>Malassezia</taxon>
    </lineage>
</organism>
<dbReference type="GO" id="GO:0005737">
    <property type="term" value="C:cytoplasm"/>
    <property type="evidence" value="ECO:0007669"/>
    <property type="project" value="UniProtKB-SubCell"/>
</dbReference>
<comment type="function">
    <text evidence="5">S-adenosyl-L-methionine-dependent protein-lysine N-methyltransferase that mono- and dimethylates elongation factor 1-alpha at 'Lys-316'. May play a role in intracellular transport.</text>
</comment>
<accession>A0A0M8MJT0</accession>
<comment type="similarity">
    <text evidence="5">Belongs to the class I-like SAM-binding methyltransferase superfamily. EFM4 family.</text>
</comment>
<dbReference type="STRING" id="77020.A0A0M8MJT0"/>
<dbReference type="Gene3D" id="3.40.50.150">
    <property type="entry name" value="Vaccinia Virus protein VP39"/>
    <property type="match status" value="1"/>
</dbReference>
<dbReference type="InterPro" id="IPR029063">
    <property type="entry name" value="SAM-dependent_MTases_sf"/>
</dbReference>
<keyword evidence="4 5" id="KW-0949">S-adenosyl-L-methionine</keyword>
<dbReference type="Proteomes" id="UP000037751">
    <property type="component" value="Unassembled WGS sequence"/>
</dbReference>
<dbReference type="HAMAP" id="MF_03188">
    <property type="entry name" value="Methyltr_EFM4"/>
    <property type="match status" value="1"/>
</dbReference>
<dbReference type="InterPro" id="IPR026635">
    <property type="entry name" value="Efm4/METTL10"/>
</dbReference>
<evidence type="ECO:0000256" key="5">
    <source>
        <dbReference type="HAMAP-Rule" id="MF_03188"/>
    </source>
</evidence>
<dbReference type="VEuPathDB" id="FungiDB:Malapachy_0606"/>
<comment type="caution">
    <text evidence="7">The sequence shown here is derived from an EMBL/GenBank/DDBJ whole genome shotgun (WGS) entry which is preliminary data.</text>
</comment>
<comment type="subcellular location">
    <subcellularLocation>
        <location evidence="5">Cytoplasm</location>
    </subcellularLocation>
</comment>
<name>A0A0M8MJT0_9BASI</name>
<evidence type="ECO:0000256" key="2">
    <source>
        <dbReference type="ARBA" id="ARBA00022603"/>
    </source>
</evidence>
<sequence length="254" mass="28343">MTTPVESLPESKLGTKEHWDSVYAREVATYEEIGDEGEVWFGEDSVERMVQFLAEWMQDEHLQSSPYVLDLGTGNGHLLFALLEAQQEEDIEEGTLDATRMLGVDYSPASIQLAQAIGQKRGPEYESVRFEEADLRDDACVKRLREKANHKQGWDIVCDKGTKYDAIALSSQPIHDKLPVDLYVEAVQELTKSPTGDHRGGLFFITSCNFTEQELTAKFGPAGFEVEHVVPTPSFTFGGQKGAVVTTIAFRHVQ</sequence>
<dbReference type="CDD" id="cd02440">
    <property type="entry name" value="AdoMet_MTases"/>
    <property type="match status" value="1"/>
</dbReference>
<keyword evidence="2 5" id="KW-0489">Methyltransferase</keyword>
<protein>
    <recommendedName>
        <fullName evidence="5">Protein-lysine N-methyltransferase EFM4</fullName>
        <ecNumber evidence="5">2.1.1.-</ecNumber>
    </recommendedName>
    <alternativeName>
        <fullName evidence="5">Elongation factor methyltransferase 4</fullName>
    </alternativeName>
</protein>
<keyword evidence="1 5" id="KW-0963">Cytoplasm</keyword>
<dbReference type="GeneID" id="28726997"/>
<evidence type="ECO:0000256" key="3">
    <source>
        <dbReference type="ARBA" id="ARBA00022679"/>
    </source>
</evidence>
<dbReference type="GO" id="GO:0016192">
    <property type="term" value="P:vesicle-mediated transport"/>
    <property type="evidence" value="ECO:0007669"/>
    <property type="project" value="UniProtKB-UniRule"/>
</dbReference>
<proteinExistence type="inferred from homology"/>
<keyword evidence="5" id="KW-0813">Transport</keyword>
<keyword evidence="8" id="KW-1185">Reference proteome</keyword>
<evidence type="ECO:0000313" key="7">
    <source>
        <dbReference type="EMBL" id="KOS12978.1"/>
    </source>
</evidence>
<evidence type="ECO:0000256" key="1">
    <source>
        <dbReference type="ARBA" id="ARBA00022490"/>
    </source>
</evidence>
<gene>
    <name evidence="5" type="primary">EFM4</name>
    <name evidence="7" type="ORF">Malapachy_0606</name>
</gene>
<dbReference type="PANTHER" id="PTHR12843:SF5">
    <property type="entry name" value="EEF1A LYSINE METHYLTRANSFERASE 2"/>
    <property type="match status" value="1"/>
</dbReference>
<dbReference type="PANTHER" id="PTHR12843">
    <property type="entry name" value="PROTEIN-LYSINE N-METHYLTRANSFERASE METTL10"/>
    <property type="match status" value="1"/>
</dbReference>
<keyword evidence="3 5" id="KW-0808">Transferase</keyword>
<dbReference type="GO" id="GO:0032259">
    <property type="term" value="P:methylation"/>
    <property type="evidence" value="ECO:0007669"/>
    <property type="project" value="UniProtKB-KW"/>
</dbReference>
<dbReference type="InterPro" id="IPR025714">
    <property type="entry name" value="Methyltranfer_dom"/>
</dbReference>
<dbReference type="GO" id="GO:0016279">
    <property type="term" value="F:protein-lysine N-methyltransferase activity"/>
    <property type="evidence" value="ECO:0007669"/>
    <property type="project" value="UniProtKB-UniRule"/>
</dbReference>